<evidence type="ECO:0000313" key="2">
    <source>
        <dbReference type="Proteomes" id="UP000078540"/>
    </source>
</evidence>
<dbReference type="InterPro" id="IPR052709">
    <property type="entry name" value="Transposase-MT_Hybrid"/>
</dbReference>
<dbReference type="AlphaFoldDB" id="A0A151I619"/>
<dbReference type="GO" id="GO:0000729">
    <property type="term" value="P:DNA double-strand break processing"/>
    <property type="evidence" value="ECO:0007669"/>
    <property type="project" value="TreeGrafter"/>
</dbReference>
<dbReference type="GO" id="GO:0044774">
    <property type="term" value="P:mitotic DNA integrity checkpoint signaling"/>
    <property type="evidence" value="ECO:0007669"/>
    <property type="project" value="TreeGrafter"/>
</dbReference>
<evidence type="ECO:0008006" key="3">
    <source>
        <dbReference type="Google" id="ProtNLM"/>
    </source>
</evidence>
<organism evidence="1 2">
    <name type="scientific">Atta colombica</name>
    <dbReference type="NCBI Taxonomy" id="520822"/>
    <lineage>
        <taxon>Eukaryota</taxon>
        <taxon>Metazoa</taxon>
        <taxon>Ecdysozoa</taxon>
        <taxon>Arthropoda</taxon>
        <taxon>Hexapoda</taxon>
        <taxon>Insecta</taxon>
        <taxon>Pterygota</taxon>
        <taxon>Neoptera</taxon>
        <taxon>Endopterygota</taxon>
        <taxon>Hymenoptera</taxon>
        <taxon>Apocrita</taxon>
        <taxon>Aculeata</taxon>
        <taxon>Formicoidea</taxon>
        <taxon>Formicidae</taxon>
        <taxon>Myrmicinae</taxon>
        <taxon>Atta</taxon>
    </lineage>
</organism>
<dbReference type="GO" id="GO:0015074">
    <property type="term" value="P:DNA integration"/>
    <property type="evidence" value="ECO:0007669"/>
    <property type="project" value="TreeGrafter"/>
</dbReference>
<dbReference type="GO" id="GO:0046975">
    <property type="term" value="F:histone H3K36 methyltransferase activity"/>
    <property type="evidence" value="ECO:0007669"/>
    <property type="project" value="TreeGrafter"/>
</dbReference>
<dbReference type="GO" id="GO:0044547">
    <property type="term" value="F:DNA topoisomerase binding"/>
    <property type="evidence" value="ECO:0007669"/>
    <property type="project" value="TreeGrafter"/>
</dbReference>
<dbReference type="Proteomes" id="UP000078540">
    <property type="component" value="Unassembled WGS sequence"/>
</dbReference>
<protein>
    <recommendedName>
        <fullName evidence="3">Histone-lysine N-methyltransferase SETMAR</fullName>
    </recommendedName>
</protein>
<dbReference type="GO" id="GO:0005634">
    <property type="term" value="C:nucleus"/>
    <property type="evidence" value="ECO:0007669"/>
    <property type="project" value="TreeGrafter"/>
</dbReference>
<dbReference type="GO" id="GO:0035861">
    <property type="term" value="C:site of double-strand break"/>
    <property type="evidence" value="ECO:0007669"/>
    <property type="project" value="TreeGrafter"/>
</dbReference>
<dbReference type="GO" id="GO:0003697">
    <property type="term" value="F:single-stranded DNA binding"/>
    <property type="evidence" value="ECO:0007669"/>
    <property type="project" value="TreeGrafter"/>
</dbReference>
<dbReference type="PANTHER" id="PTHR46060">
    <property type="entry name" value="MARINER MOS1 TRANSPOSASE-LIKE PROTEIN"/>
    <property type="match status" value="1"/>
</dbReference>
<dbReference type="GO" id="GO:0000793">
    <property type="term" value="C:condensed chromosome"/>
    <property type="evidence" value="ECO:0007669"/>
    <property type="project" value="TreeGrafter"/>
</dbReference>
<gene>
    <name evidence="1" type="ORF">ALC53_01118</name>
</gene>
<dbReference type="GO" id="GO:0003690">
    <property type="term" value="F:double-stranded DNA binding"/>
    <property type="evidence" value="ECO:0007669"/>
    <property type="project" value="TreeGrafter"/>
</dbReference>
<dbReference type="GO" id="GO:0042800">
    <property type="term" value="F:histone H3K4 methyltransferase activity"/>
    <property type="evidence" value="ECO:0007669"/>
    <property type="project" value="TreeGrafter"/>
</dbReference>
<dbReference type="PANTHER" id="PTHR46060:SF2">
    <property type="entry name" value="HISTONE-LYSINE N-METHYLTRANSFERASE SETMAR"/>
    <property type="match status" value="1"/>
</dbReference>
<dbReference type="GO" id="GO:0006303">
    <property type="term" value="P:double-strand break repair via nonhomologous end joining"/>
    <property type="evidence" value="ECO:0007669"/>
    <property type="project" value="TreeGrafter"/>
</dbReference>
<keyword evidence="2" id="KW-1185">Reference proteome</keyword>
<proteinExistence type="predicted"/>
<dbReference type="GO" id="GO:0000014">
    <property type="term" value="F:single-stranded DNA endodeoxyribonuclease activity"/>
    <property type="evidence" value="ECO:0007669"/>
    <property type="project" value="TreeGrafter"/>
</dbReference>
<accession>A0A151I619</accession>
<sequence length="106" mass="12409">MEIVEFDRHVSTVSIAQKTVWNHLNKARFKKKLDVWMPHELTQKNLMDRISICEGANGGQPGLTARKENRLSQFFANRDEGFYERDIMELPSKWQQVIKQNGAYLT</sequence>
<reference evidence="1 2" key="1">
    <citation type="submission" date="2015-09" db="EMBL/GenBank/DDBJ databases">
        <title>Atta colombica WGS genome.</title>
        <authorList>
            <person name="Nygaard S."/>
            <person name="Hu H."/>
            <person name="Boomsma J."/>
            <person name="Zhang G."/>
        </authorList>
    </citation>
    <scope>NUCLEOTIDE SEQUENCE [LARGE SCALE GENOMIC DNA]</scope>
    <source>
        <strain evidence="1">Treedump-2</strain>
        <tissue evidence="1">Whole body</tissue>
    </source>
</reference>
<dbReference type="EMBL" id="KQ976402">
    <property type="protein sequence ID" value="KYM92279.1"/>
    <property type="molecule type" value="Genomic_DNA"/>
</dbReference>
<dbReference type="GO" id="GO:0031297">
    <property type="term" value="P:replication fork processing"/>
    <property type="evidence" value="ECO:0007669"/>
    <property type="project" value="TreeGrafter"/>
</dbReference>
<name>A0A151I619_9HYME</name>
<evidence type="ECO:0000313" key="1">
    <source>
        <dbReference type="EMBL" id="KYM92279.1"/>
    </source>
</evidence>